<dbReference type="OrthoDB" id="273687at2"/>
<dbReference type="Proteomes" id="UP000319817">
    <property type="component" value="Chromosome"/>
</dbReference>
<protein>
    <recommendedName>
        <fullName evidence="5">YcxB-like protein domain-containing protein</fullName>
    </recommendedName>
</protein>
<evidence type="ECO:0000256" key="2">
    <source>
        <dbReference type="SAM" id="Phobius"/>
    </source>
</evidence>
<evidence type="ECO:0008006" key="5">
    <source>
        <dbReference type="Google" id="ProtNLM"/>
    </source>
</evidence>
<accession>A0A517NS54</accession>
<feature type="region of interest" description="Disordered" evidence="1">
    <location>
        <begin position="1"/>
        <end position="20"/>
    </location>
</feature>
<dbReference type="RefSeq" id="WP_145417507.1">
    <property type="nucleotide sequence ID" value="NZ_CP036526.1"/>
</dbReference>
<evidence type="ECO:0000313" key="4">
    <source>
        <dbReference type="Proteomes" id="UP000319817"/>
    </source>
</evidence>
<sequence>MTASAINPYQPPQSPTSRIDGVPIDEIRFVLSNRNLRHGQSHHLIRCRPWAVSLVSVVMIGISLVAFSYAVFFVGSFAALLLMPLLMGVSAWAYQVVIRQPQRATEQRMAECGLVAGAHVKVEPHPDHLIVETSNAADIKTVRWNRSVVKRYRTPLGLMIVPEPFVFLFLPSRGQFDRLTFQSILELFPHR</sequence>
<proteinExistence type="predicted"/>
<evidence type="ECO:0000313" key="3">
    <source>
        <dbReference type="EMBL" id="QDT09953.1"/>
    </source>
</evidence>
<reference evidence="3 4" key="1">
    <citation type="submission" date="2019-02" db="EMBL/GenBank/DDBJ databases">
        <title>Deep-cultivation of Planctomycetes and their phenomic and genomic characterization uncovers novel biology.</title>
        <authorList>
            <person name="Wiegand S."/>
            <person name="Jogler M."/>
            <person name="Boedeker C."/>
            <person name="Pinto D."/>
            <person name="Vollmers J."/>
            <person name="Rivas-Marin E."/>
            <person name="Kohn T."/>
            <person name="Peeters S.H."/>
            <person name="Heuer A."/>
            <person name="Rast P."/>
            <person name="Oberbeckmann S."/>
            <person name="Bunk B."/>
            <person name="Jeske O."/>
            <person name="Meyerdierks A."/>
            <person name="Storesund J.E."/>
            <person name="Kallscheuer N."/>
            <person name="Luecker S."/>
            <person name="Lage O.M."/>
            <person name="Pohl T."/>
            <person name="Merkel B.J."/>
            <person name="Hornburger P."/>
            <person name="Mueller R.-W."/>
            <person name="Bruemmer F."/>
            <person name="Labrenz M."/>
            <person name="Spormann A.M."/>
            <person name="Op den Camp H."/>
            <person name="Overmann J."/>
            <person name="Amann R."/>
            <person name="Jetten M.S.M."/>
            <person name="Mascher T."/>
            <person name="Medema M.H."/>
            <person name="Devos D.P."/>
            <person name="Kaster A.-K."/>
            <person name="Ovreas L."/>
            <person name="Rohde M."/>
            <person name="Galperin M.Y."/>
            <person name="Jogler C."/>
        </authorList>
    </citation>
    <scope>NUCLEOTIDE SEQUENCE [LARGE SCALE GENOMIC DNA]</scope>
    <source>
        <strain evidence="3 4">K23_9</strain>
    </source>
</reference>
<dbReference type="EMBL" id="CP036526">
    <property type="protein sequence ID" value="QDT09953.1"/>
    <property type="molecule type" value="Genomic_DNA"/>
</dbReference>
<name>A0A517NS54_9BACT</name>
<gene>
    <name evidence="3" type="ORF">K239x_19060</name>
</gene>
<evidence type="ECO:0000256" key="1">
    <source>
        <dbReference type="SAM" id="MobiDB-lite"/>
    </source>
</evidence>
<organism evidence="3 4">
    <name type="scientific">Stieleria marina</name>
    <dbReference type="NCBI Taxonomy" id="1930275"/>
    <lineage>
        <taxon>Bacteria</taxon>
        <taxon>Pseudomonadati</taxon>
        <taxon>Planctomycetota</taxon>
        <taxon>Planctomycetia</taxon>
        <taxon>Pirellulales</taxon>
        <taxon>Pirellulaceae</taxon>
        <taxon>Stieleria</taxon>
    </lineage>
</organism>
<keyword evidence="4" id="KW-1185">Reference proteome</keyword>
<feature type="transmembrane region" description="Helical" evidence="2">
    <location>
        <begin position="77"/>
        <end position="98"/>
    </location>
</feature>
<keyword evidence="2" id="KW-0812">Transmembrane</keyword>
<keyword evidence="2" id="KW-0472">Membrane</keyword>
<keyword evidence="2" id="KW-1133">Transmembrane helix</keyword>
<feature type="transmembrane region" description="Helical" evidence="2">
    <location>
        <begin position="50"/>
        <end position="71"/>
    </location>
</feature>
<dbReference type="AlphaFoldDB" id="A0A517NS54"/>